<dbReference type="InterPro" id="IPR036075">
    <property type="entry name" value="ARMT-1-like_metal-bd_sf"/>
</dbReference>
<dbReference type="GO" id="GO:0103026">
    <property type="term" value="F:fructose-1-phosphatase activity"/>
    <property type="evidence" value="ECO:0007669"/>
    <property type="project" value="RHEA"/>
</dbReference>
<dbReference type="EMBL" id="AYKW01000012">
    <property type="protein sequence ID" value="PIL31472.1"/>
    <property type="molecule type" value="Genomic_DNA"/>
</dbReference>
<evidence type="ECO:0000259" key="10">
    <source>
        <dbReference type="Pfam" id="PF01937"/>
    </source>
</evidence>
<comment type="catalytic activity">
    <reaction evidence="6 8">
        <text>beta-D-fructose 6-phosphate = dihydroxyacetone + D-glyceraldehyde 3-phosphate</text>
        <dbReference type="Rhea" id="RHEA:28002"/>
        <dbReference type="ChEBI" id="CHEBI:16016"/>
        <dbReference type="ChEBI" id="CHEBI:57634"/>
        <dbReference type="ChEBI" id="CHEBI:59776"/>
    </reaction>
</comment>
<feature type="domain" description="Damage-control phosphatase ARMT1-like metal-binding" evidence="10">
    <location>
        <begin position="96"/>
        <end position="496"/>
    </location>
</feature>
<protein>
    <recommendedName>
        <fullName evidence="8">Sugar phosphate phosphatase</fullName>
        <ecNumber evidence="8">3.1.3.-</ecNumber>
    </recommendedName>
</protein>
<name>A0A2G8SCJ7_9APHY</name>
<dbReference type="InterPro" id="IPR039763">
    <property type="entry name" value="ARMT1"/>
</dbReference>
<sequence length="536" mass="61271">MSDSYFPPTPPHDDAGHDEPTDLKMPSLAHNSAAPLPNAPTGTKDTPNRVSLKLSHLPSRQKIKPVYPRSPSTIDPNNPPWPAYRGYHEYSFAYATMGQRLPTILGKAIEDVVLTLNQEYDEERMVDLVKCIERMDALKQELQEHAKLRPVIDDGEADVALWNKLVAKYFQGKTFMNAPWLFAEAYKYRRLQECFSVSKHWKNYDVFFRQKCDTFSRSSEAVFELSMRFAEPFTQKADVTSEEKLEAERLMFLELTQICLWGNSTDLSLLINMTEEQIKSLQSTGGAHLAATEKNILGNHMKRLWETVVNLRANTGGRVDFVLDNAGFELYCDCVYADFLIQSGLAKEVRFHGKRYPWFVSDVTKKDWDWLLNTMVYGHLFPKASEEEKDSLHRLGLRWKQYEKEGKWVYEQHPFWCTGYTFWELHNEAPDLFLHLSRSDLVFFKGDLNHRKLTYDCAAPPSTDFEIAIGPMASAAGAPKVCSLRTIKSDVVVGLGPEGDERAEQLDQDEPGWKISGKYAVVLLSEGRPGEKVIFT</sequence>
<proteinExistence type="inferred from homology"/>
<evidence type="ECO:0000256" key="9">
    <source>
        <dbReference type="SAM" id="MobiDB-lite"/>
    </source>
</evidence>
<comment type="caution">
    <text evidence="11">The sequence shown here is derived from an EMBL/GenBank/DDBJ whole genome shotgun (WGS) entry which is preliminary data.</text>
</comment>
<organism evidence="11 12">
    <name type="scientific">Ganoderma sinense ZZ0214-1</name>
    <dbReference type="NCBI Taxonomy" id="1077348"/>
    <lineage>
        <taxon>Eukaryota</taxon>
        <taxon>Fungi</taxon>
        <taxon>Dikarya</taxon>
        <taxon>Basidiomycota</taxon>
        <taxon>Agaricomycotina</taxon>
        <taxon>Agaricomycetes</taxon>
        <taxon>Polyporales</taxon>
        <taxon>Polyporaceae</taxon>
        <taxon>Ganoderma</taxon>
    </lineage>
</organism>
<evidence type="ECO:0000256" key="8">
    <source>
        <dbReference type="RuleBase" id="RU367030"/>
    </source>
</evidence>
<evidence type="ECO:0000256" key="6">
    <source>
        <dbReference type="ARBA" id="ARBA00048809"/>
    </source>
</evidence>
<dbReference type="SUPFAM" id="SSF111321">
    <property type="entry name" value="AF1104-like"/>
    <property type="match status" value="1"/>
</dbReference>
<dbReference type="GO" id="GO:0006974">
    <property type="term" value="P:DNA damage response"/>
    <property type="evidence" value="ECO:0007669"/>
    <property type="project" value="TreeGrafter"/>
</dbReference>
<keyword evidence="5 8" id="KW-0464">Manganese</keyword>
<dbReference type="GO" id="GO:0005634">
    <property type="term" value="C:nucleus"/>
    <property type="evidence" value="ECO:0007669"/>
    <property type="project" value="TreeGrafter"/>
</dbReference>
<evidence type="ECO:0000313" key="11">
    <source>
        <dbReference type="EMBL" id="PIL31472.1"/>
    </source>
</evidence>
<evidence type="ECO:0000313" key="12">
    <source>
        <dbReference type="Proteomes" id="UP000230002"/>
    </source>
</evidence>
<feature type="compositionally biased region" description="Polar residues" evidence="9">
    <location>
        <begin position="40"/>
        <end position="49"/>
    </location>
</feature>
<dbReference type="InterPro" id="IPR002791">
    <property type="entry name" value="ARMT1-like_metal-bd"/>
</dbReference>
<dbReference type="GO" id="GO:0030643">
    <property type="term" value="P:intracellular phosphate ion homeostasis"/>
    <property type="evidence" value="ECO:0007669"/>
    <property type="project" value="UniProtKB-ARBA"/>
</dbReference>
<accession>A0A2G8SCJ7</accession>
<dbReference type="STRING" id="1077348.A0A2G8SCJ7"/>
<comment type="function">
    <text evidence="7 8">Metal-dependent phosphatase that shows phosphatase activity against several substrates, including fructose-1-phosphate and fructose-6-phosphate. Its preference for fructose-1-phosphate, a strong glycating agent that causes DNA damage rather than a canonical yeast metabolite, suggests a damage-control function in hexose phosphate metabolism.</text>
</comment>
<dbReference type="GO" id="GO:0046872">
    <property type="term" value="F:metal ion binding"/>
    <property type="evidence" value="ECO:0007669"/>
    <property type="project" value="UniProtKB-UniRule"/>
</dbReference>
<dbReference type="PANTHER" id="PTHR12260:SF4">
    <property type="entry name" value="SUGAR PHOSPHATE PHOSPHATASE"/>
    <property type="match status" value="1"/>
</dbReference>
<dbReference type="PANTHER" id="PTHR12260">
    <property type="entry name" value="DAMAGE-CONTROL PHOSPHATASE ARMT1"/>
    <property type="match status" value="1"/>
</dbReference>
<dbReference type="GO" id="GO:0097023">
    <property type="term" value="F:fructose 6-phosphate aldolase activity"/>
    <property type="evidence" value="ECO:0007669"/>
    <property type="project" value="RHEA"/>
</dbReference>
<comment type="similarity">
    <text evidence="2 8">Belongs to the damage-control phosphatase family. Sugar phosphate phosphatase III subfamily.</text>
</comment>
<feature type="compositionally biased region" description="Basic and acidic residues" evidence="9">
    <location>
        <begin position="11"/>
        <end position="22"/>
    </location>
</feature>
<feature type="region of interest" description="Disordered" evidence="9">
    <location>
        <begin position="1"/>
        <end position="77"/>
    </location>
</feature>
<comment type="catalytic activity">
    <reaction evidence="1 8">
        <text>beta-D-fructose 1-phosphate + H2O = D-fructose + phosphate</text>
        <dbReference type="Rhea" id="RHEA:35603"/>
        <dbReference type="ChEBI" id="CHEBI:15377"/>
        <dbReference type="ChEBI" id="CHEBI:37721"/>
        <dbReference type="ChEBI" id="CHEBI:43474"/>
        <dbReference type="ChEBI" id="CHEBI:138881"/>
    </reaction>
</comment>
<dbReference type="FunFam" id="3.40.50.10880:FF:000005">
    <property type="entry name" value="DUF89-domain-containing protein"/>
    <property type="match status" value="1"/>
</dbReference>
<evidence type="ECO:0000256" key="4">
    <source>
        <dbReference type="ARBA" id="ARBA00022801"/>
    </source>
</evidence>
<dbReference type="EC" id="3.1.3.-" evidence="8"/>
<dbReference type="Gene3D" id="1.20.930.60">
    <property type="match status" value="1"/>
</dbReference>
<evidence type="ECO:0000256" key="3">
    <source>
        <dbReference type="ARBA" id="ARBA00022723"/>
    </source>
</evidence>
<dbReference type="Gene3D" id="3.40.50.10880">
    <property type="entry name" value="Uncharacterised protein PF01937, DUF89, domain 3"/>
    <property type="match status" value="1"/>
</dbReference>
<comment type="cofactor">
    <cofactor evidence="8">
        <name>Mn(2+)</name>
        <dbReference type="ChEBI" id="CHEBI:29035"/>
    </cofactor>
    <cofactor evidence="8">
        <name>Ni(2+)</name>
        <dbReference type="ChEBI" id="CHEBI:49786"/>
    </cofactor>
</comment>
<dbReference type="Pfam" id="PF01937">
    <property type="entry name" value="ARMT1-like_dom"/>
    <property type="match status" value="1"/>
</dbReference>
<evidence type="ECO:0000256" key="1">
    <source>
        <dbReference type="ARBA" id="ARBA00001326"/>
    </source>
</evidence>
<dbReference type="GO" id="GO:0004427">
    <property type="term" value="F:inorganic diphosphate phosphatase activity"/>
    <property type="evidence" value="ECO:0007669"/>
    <property type="project" value="UniProtKB-ARBA"/>
</dbReference>
<reference evidence="11 12" key="1">
    <citation type="journal article" date="2015" name="Sci. Rep.">
        <title>Chromosome-level genome map provides insights into diverse defense mechanisms in the medicinal fungus Ganoderma sinense.</title>
        <authorList>
            <person name="Zhu Y."/>
            <person name="Xu J."/>
            <person name="Sun C."/>
            <person name="Zhou S."/>
            <person name="Xu H."/>
            <person name="Nelson D.R."/>
            <person name="Qian J."/>
            <person name="Song J."/>
            <person name="Luo H."/>
            <person name="Xiang L."/>
            <person name="Li Y."/>
            <person name="Xu Z."/>
            <person name="Ji A."/>
            <person name="Wang L."/>
            <person name="Lu S."/>
            <person name="Hayward A."/>
            <person name="Sun W."/>
            <person name="Li X."/>
            <person name="Schwartz D.C."/>
            <person name="Wang Y."/>
            <person name="Chen S."/>
        </authorList>
    </citation>
    <scope>NUCLEOTIDE SEQUENCE [LARGE SCALE GENOMIC DNA]</scope>
    <source>
        <strain evidence="11 12">ZZ0214-1</strain>
    </source>
</reference>
<comment type="domain">
    <text evidence="8">Subfamily III proteins have a conserved RTxK motif about 40-50 residues from the C-terminus; the threonine may be replaced by serine or cysteine.</text>
</comment>
<evidence type="ECO:0000256" key="5">
    <source>
        <dbReference type="ARBA" id="ARBA00023211"/>
    </source>
</evidence>
<dbReference type="AlphaFoldDB" id="A0A2G8SCJ7"/>
<evidence type="ECO:0000256" key="2">
    <source>
        <dbReference type="ARBA" id="ARBA00009519"/>
    </source>
</evidence>
<dbReference type="OrthoDB" id="541375at2759"/>
<keyword evidence="3 8" id="KW-0479">Metal-binding</keyword>
<evidence type="ECO:0000256" key="7">
    <source>
        <dbReference type="ARBA" id="ARBA00054243"/>
    </source>
</evidence>
<gene>
    <name evidence="11" type="ORF">GSI_06174</name>
</gene>
<keyword evidence="12" id="KW-1185">Reference proteome</keyword>
<dbReference type="Proteomes" id="UP000230002">
    <property type="component" value="Unassembled WGS sequence"/>
</dbReference>
<keyword evidence="4 8" id="KW-0378">Hydrolase</keyword>